<protein>
    <submittedName>
        <fullName evidence="2">Uncharacterized protein</fullName>
    </submittedName>
</protein>
<sequence length="266" mass="28955">MTAPTAPAEKLLLLGGDFARQNDYLSRLRLDGLSPATALTQQAVPTQDLARLALDIVDGLDAHRMHHSPEIRTVYARVRQLAHLATAAAGHLLDAEDIIDDARACVPVKGDGPLLTYQQALQTANSRLILVRELTALGPQDTLTAAEVLVTERRRRGDLPPQQPPGFSPAQHAALRAVARGEVTVANGKPYLRRDDWSITLATLRSLEARGLLVREKCPLWLHDERVHLSADGRRDLIATFGRPPAPRRTAARPAPAPQATPSRSL</sequence>
<evidence type="ECO:0000256" key="1">
    <source>
        <dbReference type="SAM" id="MobiDB-lite"/>
    </source>
</evidence>
<dbReference type="EMBL" id="BHZD01000001">
    <property type="protein sequence ID" value="GCD41879.1"/>
    <property type="molecule type" value="Genomic_DNA"/>
</dbReference>
<feature type="region of interest" description="Disordered" evidence="1">
    <location>
        <begin position="238"/>
        <end position="266"/>
    </location>
</feature>
<accession>A0A401VXU1</accession>
<evidence type="ECO:0000313" key="3">
    <source>
        <dbReference type="Proteomes" id="UP000286746"/>
    </source>
</evidence>
<gene>
    <name evidence="2" type="ORF">GKJPGBOP_01536</name>
</gene>
<evidence type="ECO:0000313" key="2">
    <source>
        <dbReference type="EMBL" id="GCD41879.1"/>
    </source>
</evidence>
<proteinExistence type="predicted"/>
<dbReference type="RefSeq" id="WP_246177254.1">
    <property type="nucleotide sequence ID" value="NZ_BHZD01000001.1"/>
</dbReference>
<name>A0A401VXU1_STREY</name>
<dbReference type="AlphaFoldDB" id="A0A401VXU1"/>
<organism evidence="2 3">
    <name type="scientific">Streptomyces paromomycinus</name>
    <name type="common">Streptomyces rimosus subsp. paromomycinus</name>
    <dbReference type="NCBI Taxonomy" id="92743"/>
    <lineage>
        <taxon>Bacteria</taxon>
        <taxon>Bacillati</taxon>
        <taxon>Actinomycetota</taxon>
        <taxon>Actinomycetes</taxon>
        <taxon>Kitasatosporales</taxon>
        <taxon>Streptomycetaceae</taxon>
        <taxon>Streptomyces</taxon>
    </lineage>
</organism>
<feature type="compositionally biased region" description="Low complexity" evidence="1">
    <location>
        <begin position="248"/>
        <end position="266"/>
    </location>
</feature>
<comment type="caution">
    <text evidence="2">The sequence shown here is derived from an EMBL/GenBank/DDBJ whole genome shotgun (WGS) entry which is preliminary data.</text>
</comment>
<dbReference type="Proteomes" id="UP000286746">
    <property type="component" value="Unassembled WGS sequence"/>
</dbReference>
<keyword evidence="3" id="KW-1185">Reference proteome</keyword>
<reference evidence="2 3" key="1">
    <citation type="submission" date="2018-11" db="EMBL/GenBank/DDBJ databases">
        <title>Whole genome sequence of Streptomyces paromomycinus NBRC 15454(T).</title>
        <authorList>
            <person name="Komaki H."/>
            <person name="Tamura T."/>
        </authorList>
    </citation>
    <scope>NUCLEOTIDE SEQUENCE [LARGE SCALE GENOMIC DNA]</scope>
    <source>
        <strain evidence="2 3">NBRC 15454</strain>
    </source>
</reference>